<dbReference type="PANTHER" id="PTHR11655:SF17">
    <property type="entry name" value="RIBOSOMAL PROTEIN L6-RELATED"/>
    <property type="match status" value="1"/>
</dbReference>
<dbReference type="PRINTS" id="PR00059">
    <property type="entry name" value="RIBOSOMALL6"/>
</dbReference>
<evidence type="ECO:0000313" key="6">
    <source>
        <dbReference type="EMBL" id="QOZ41732.1"/>
    </source>
</evidence>
<dbReference type="InterPro" id="IPR020040">
    <property type="entry name" value="Ribosomal_uL6_a/b-dom"/>
</dbReference>
<dbReference type="InterPro" id="IPR002358">
    <property type="entry name" value="Ribosomal_uL6_CS"/>
</dbReference>
<keyword evidence="3 4" id="KW-0687">Ribonucleoprotein</keyword>
<feature type="domain" description="Large ribosomal subunit protein uL6 alpha-beta" evidence="5">
    <location>
        <begin position="104"/>
        <end position="182"/>
    </location>
</feature>
<keyword evidence="2 4" id="KW-0689">Ribosomal protein</keyword>
<gene>
    <name evidence="6" type="primary">rpl6</name>
    <name evidence="6" type="ORF">DBVPGmt_030</name>
</gene>
<reference evidence="6" key="1">
    <citation type="journal article" name="Front. Plant Sci.">
        <title>Sequencing and Analysis of the Complete Organellar Genomes of Prototheca wickerhamii.</title>
        <authorList>
            <person name="Bakula Z."/>
            <person name="Gromadka R."/>
            <person name="Gawor J."/>
            <person name="Siedlecki P."/>
            <person name="Pomorski J.J."/>
            <person name="Maciszewski K."/>
            <person name="Gromadka A."/>
            <person name="Karnkowska A."/>
            <person name="Jagielski T."/>
        </authorList>
    </citation>
    <scope>NUCLEOTIDE SEQUENCE</scope>
    <source>
        <strain evidence="6">DBVPG</strain>
    </source>
</reference>
<dbReference type="GO" id="GO:0019843">
    <property type="term" value="F:rRNA binding"/>
    <property type="evidence" value="ECO:0007669"/>
    <property type="project" value="InterPro"/>
</dbReference>
<evidence type="ECO:0000256" key="2">
    <source>
        <dbReference type="ARBA" id="ARBA00022980"/>
    </source>
</evidence>
<evidence type="ECO:0000259" key="5">
    <source>
        <dbReference type="Pfam" id="PF00347"/>
    </source>
</evidence>
<evidence type="ECO:0000256" key="3">
    <source>
        <dbReference type="ARBA" id="ARBA00023274"/>
    </source>
</evidence>
<dbReference type="GO" id="GO:0003735">
    <property type="term" value="F:structural constituent of ribosome"/>
    <property type="evidence" value="ECO:0007669"/>
    <property type="project" value="InterPro"/>
</dbReference>
<comment type="similarity">
    <text evidence="1 4">Belongs to the universal ribosomal protein uL6 family.</text>
</comment>
<accession>A0A873HVX4</accession>
<dbReference type="InterPro" id="IPR019906">
    <property type="entry name" value="Ribosomal_uL6_bac-type"/>
</dbReference>
<geneLocation type="mitochondrion" evidence="6"/>
<dbReference type="Pfam" id="PF00347">
    <property type="entry name" value="Ribosomal_L6"/>
    <property type="match status" value="1"/>
</dbReference>
<dbReference type="PROSITE" id="PS00525">
    <property type="entry name" value="RIBOSOMAL_L6_1"/>
    <property type="match status" value="1"/>
</dbReference>
<dbReference type="InterPro" id="IPR036789">
    <property type="entry name" value="Ribosomal_uL6-like_a/b-dom_sf"/>
</dbReference>
<dbReference type="Gene3D" id="3.90.930.12">
    <property type="entry name" value="Ribosomal protein L6, alpha-beta domain"/>
    <property type="match status" value="2"/>
</dbReference>
<protein>
    <submittedName>
        <fullName evidence="6">Ribosomal protein L6</fullName>
    </submittedName>
</protein>
<dbReference type="AlphaFoldDB" id="A0A873HVX4"/>
<sequence>MKTETIIKIPENVEVSLSDKHNNDVNYNQSNQELIYAIKGPLGSTSINFKKLDKNGIASIRFDQSKREIIIRSLDSKYNGLYKKLLENKFIGVSRGFCVYLEIVGVGYRASLDTSLLSNDTLLLKLGYSHDVQYKVPKGVRVFLQSPSEICIFGVDLNQVTQVAHSIRAIRPPSVYKGKGIRLSTEKIRTKAGK</sequence>
<proteinExistence type="inferred from homology"/>
<organism evidence="6">
    <name type="scientific">Prototheca wickerhamii</name>
    <dbReference type="NCBI Taxonomy" id="3111"/>
    <lineage>
        <taxon>Eukaryota</taxon>
        <taxon>Viridiplantae</taxon>
        <taxon>Chlorophyta</taxon>
        <taxon>core chlorophytes</taxon>
        <taxon>Trebouxiophyceae</taxon>
        <taxon>Chlorellales</taxon>
        <taxon>Chlorellaceae</taxon>
        <taxon>Prototheca</taxon>
    </lineage>
</organism>
<name>A0A873HVX4_PROWI</name>
<evidence type="ECO:0000256" key="4">
    <source>
        <dbReference type="RuleBase" id="RU003869"/>
    </source>
</evidence>
<keyword evidence="6" id="KW-0496">Mitochondrion</keyword>
<dbReference type="GO" id="GO:0006412">
    <property type="term" value="P:translation"/>
    <property type="evidence" value="ECO:0007669"/>
    <property type="project" value="InterPro"/>
</dbReference>
<dbReference type="EMBL" id="MN794237">
    <property type="protein sequence ID" value="QOZ41732.1"/>
    <property type="molecule type" value="Genomic_DNA"/>
</dbReference>
<dbReference type="SUPFAM" id="SSF56053">
    <property type="entry name" value="Ribosomal protein L6"/>
    <property type="match status" value="2"/>
</dbReference>
<dbReference type="InterPro" id="IPR000702">
    <property type="entry name" value="Ribosomal_uL6-like"/>
</dbReference>
<dbReference type="GO" id="GO:1990904">
    <property type="term" value="C:ribonucleoprotein complex"/>
    <property type="evidence" value="ECO:0007669"/>
    <property type="project" value="UniProtKB-KW"/>
</dbReference>
<dbReference type="GO" id="GO:0005840">
    <property type="term" value="C:ribosome"/>
    <property type="evidence" value="ECO:0007669"/>
    <property type="project" value="UniProtKB-KW"/>
</dbReference>
<dbReference type="PIRSF" id="PIRSF002162">
    <property type="entry name" value="Ribosomal_L6"/>
    <property type="match status" value="1"/>
</dbReference>
<dbReference type="PANTHER" id="PTHR11655">
    <property type="entry name" value="60S/50S RIBOSOMAL PROTEIN L6/L9"/>
    <property type="match status" value="1"/>
</dbReference>
<evidence type="ECO:0000256" key="1">
    <source>
        <dbReference type="ARBA" id="ARBA00009356"/>
    </source>
</evidence>